<accession>A0AAV4UEU5</accession>
<proteinExistence type="predicted"/>
<evidence type="ECO:0000313" key="2">
    <source>
        <dbReference type="Proteomes" id="UP001054837"/>
    </source>
</evidence>
<keyword evidence="2" id="KW-1185">Reference proteome</keyword>
<dbReference type="Proteomes" id="UP001054837">
    <property type="component" value="Unassembled WGS sequence"/>
</dbReference>
<dbReference type="AlphaFoldDB" id="A0AAV4UEU5"/>
<name>A0AAV4UEU5_9ARAC</name>
<organism evidence="1 2">
    <name type="scientific">Caerostris darwini</name>
    <dbReference type="NCBI Taxonomy" id="1538125"/>
    <lineage>
        <taxon>Eukaryota</taxon>
        <taxon>Metazoa</taxon>
        <taxon>Ecdysozoa</taxon>
        <taxon>Arthropoda</taxon>
        <taxon>Chelicerata</taxon>
        <taxon>Arachnida</taxon>
        <taxon>Araneae</taxon>
        <taxon>Araneomorphae</taxon>
        <taxon>Entelegynae</taxon>
        <taxon>Araneoidea</taxon>
        <taxon>Araneidae</taxon>
        <taxon>Caerostris</taxon>
    </lineage>
</organism>
<dbReference type="EMBL" id="BPLQ01011176">
    <property type="protein sequence ID" value="GIY56271.1"/>
    <property type="molecule type" value="Genomic_DNA"/>
</dbReference>
<evidence type="ECO:0000313" key="1">
    <source>
        <dbReference type="EMBL" id="GIY56271.1"/>
    </source>
</evidence>
<gene>
    <name evidence="1" type="ORF">CDAR_275021</name>
</gene>
<sequence length="98" mass="11003">MNYYGWANGAQMVSQLNEDSKGDCLLHADNRPWGLRAGFTIRPGRYYDLFKKVASVEKRAFIVFGARGNAQHTHGLFSVMELKSLVIIFGVDASRYGD</sequence>
<protein>
    <submittedName>
        <fullName evidence="1">Uncharacterized protein</fullName>
    </submittedName>
</protein>
<comment type="caution">
    <text evidence="1">The sequence shown here is derived from an EMBL/GenBank/DDBJ whole genome shotgun (WGS) entry which is preliminary data.</text>
</comment>
<reference evidence="1 2" key="1">
    <citation type="submission" date="2021-06" db="EMBL/GenBank/DDBJ databases">
        <title>Caerostris darwini draft genome.</title>
        <authorList>
            <person name="Kono N."/>
            <person name="Arakawa K."/>
        </authorList>
    </citation>
    <scope>NUCLEOTIDE SEQUENCE [LARGE SCALE GENOMIC DNA]</scope>
</reference>